<evidence type="ECO:0000256" key="2">
    <source>
        <dbReference type="ARBA" id="ARBA00004496"/>
    </source>
</evidence>
<dbReference type="InterPro" id="IPR050871">
    <property type="entry name" value="26S_Proteasome/COP9_Components"/>
</dbReference>
<keyword evidence="5" id="KW-0963">Cytoplasm</keyword>
<name>A0A4P9ZRQ5_9FUNG</name>
<dbReference type="SMART" id="SM00753">
    <property type="entry name" value="PAM"/>
    <property type="match status" value="1"/>
</dbReference>
<dbReference type="SMART" id="SM00088">
    <property type="entry name" value="PINT"/>
    <property type="match status" value="1"/>
</dbReference>
<keyword evidence="9" id="KW-1185">Reference proteome</keyword>
<dbReference type="GO" id="GO:0005737">
    <property type="term" value="C:cytoplasm"/>
    <property type="evidence" value="ECO:0007669"/>
    <property type="project" value="UniProtKB-SubCell"/>
</dbReference>
<comment type="subcellular location">
    <subcellularLocation>
        <location evidence="2">Cytoplasm</location>
    </subcellularLocation>
    <subcellularLocation>
        <location evidence="1">Nucleus</location>
    </subcellularLocation>
</comment>
<feature type="domain" description="PCI" evidence="7">
    <location>
        <begin position="252"/>
        <end position="421"/>
    </location>
</feature>
<dbReference type="SUPFAM" id="SSF46785">
    <property type="entry name" value="Winged helix' DNA-binding domain"/>
    <property type="match status" value="1"/>
</dbReference>
<dbReference type="InterPro" id="IPR036390">
    <property type="entry name" value="WH_DNA-bd_sf"/>
</dbReference>
<keyword evidence="6" id="KW-0539">Nucleus</keyword>
<comment type="similarity">
    <text evidence="3">Belongs to the CSN2 family.</text>
</comment>
<evidence type="ECO:0000256" key="5">
    <source>
        <dbReference type="ARBA" id="ARBA00022490"/>
    </source>
</evidence>
<dbReference type="GO" id="GO:0005634">
    <property type="term" value="C:nucleus"/>
    <property type="evidence" value="ECO:0007669"/>
    <property type="project" value="UniProtKB-SubCell"/>
</dbReference>
<gene>
    <name evidence="8" type="ORF">BJ085DRAFT_41076</name>
</gene>
<dbReference type="Pfam" id="PF01399">
    <property type="entry name" value="PCI"/>
    <property type="match status" value="1"/>
</dbReference>
<evidence type="ECO:0000259" key="7">
    <source>
        <dbReference type="PROSITE" id="PS50250"/>
    </source>
</evidence>
<protein>
    <recommendedName>
        <fullName evidence="4">COP9 signalosome complex subunit 2</fullName>
    </recommendedName>
</protein>
<evidence type="ECO:0000256" key="6">
    <source>
        <dbReference type="ARBA" id="ARBA00023242"/>
    </source>
</evidence>
<evidence type="ECO:0000313" key="9">
    <source>
        <dbReference type="Proteomes" id="UP000268162"/>
    </source>
</evidence>
<proteinExistence type="inferred from homology"/>
<organism evidence="8 9">
    <name type="scientific">Dimargaris cristalligena</name>
    <dbReference type="NCBI Taxonomy" id="215637"/>
    <lineage>
        <taxon>Eukaryota</taxon>
        <taxon>Fungi</taxon>
        <taxon>Fungi incertae sedis</taxon>
        <taxon>Zoopagomycota</taxon>
        <taxon>Kickxellomycotina</taxon>
        <taxon>Dimargaritomycetes</taxon>
        <taxon>Dimargaritales</taxon>
        <taxon>Dimargaritaceae</taxon>
        <taxon>Dimargaris</taxon>
    </lineage>
</organism>
<evidence type="ECO:0000256" key="3">
    <source>
        <dbReference type="ARBA" id="ARBA00009318"/>
    </source>
</evidence>
<dbReference type="STRING" id="215637.A0A4P9ZRQ5"/>
<dbReference type="PANTHER" id="PTHR10678">
    <property type="entry name" value="26S PROTEASOME NON-ATPASE REGULATORY SUBUNIT 11/COP9 SIGNALOSOME COMPLEX SUBUNIT 2"/>
    <property type="match status" value="1"/>
</dbReference>
<dbReference type="FunFam" id="1.25.40.570:FF:000006">
    <property type="entry name" value="COP9 signalosome complex subunit 2"/>
    <property type="match status" value="1"/>
</dbReference>
<dbReference type="EMBL" id="ML002869">
    <property type="protein sequence ID" value="RKP35441.1"/>
    <property type="molecule type" value="Genomic_DNA"/>
</dbReference>
<accession>A0A4P9ZRQ5</accession>
<evidence type="ECO:0000256" key="4">
    <source>
        <dbReference type="ARBA" id="ARBA00014879"/>
    </source>
</evidence>
<dbReference type="Gene3D" id="1.25.40.570">
    <property type="match status" value="1"/>
</dbReference>
<dbReference type="AlphaFoldDB" id="A0A4P9ZRQ5"/>
<evidence type="ECO:0000313" key="8">
    <source>
        <dbReference type="EMBL" id="RKP35441.1"/>
    </source>
</evidence>
<evidence type="ECO:0000256" key="1">
    <source>
        <dbReference type="ARBA" id="ARBA00004123"/>
    </source>
</evidence>
<reference evidence="9" key="1">
    <citation type="journal article" date="2018" name="Nat. Microbiol.">
        <title>Leveraging single-cell genomics to expand the fungal tree of life.</title>
        <authorList>
            <person name="Ahrendt S.R."/>
            <person name="Quandt C.A."/>
            <person name="Ciobanu D."/>
            <person name="Clum A."/>
            <person name="Salamov A."/>
            <person name="Andreopoulos B."/>
            <person name="Cheng J.F."/>
            <person name="Woyke T."/>
            <person name="Pelin A."/>
            <person name="Henrissat B."/>
            <person name="Reynolds N.K."/>
            <person name="Benny G.L."/>
            <person name="Smith M.E."/>
            <person name="James T.Y."/>
            <person name="Grigoriev I.V."/>
        </authorList>
    </citation>
    <scope>NUCLEOTIDE SEQUENCE [LARGE SCALE GENOMIC DNA]</scope>
    <source>
        <strain evidence="9">RSA 468</strain>
    </source>
</reference>
<dbReference type="Proteomes" id="UP000268162">
    <property type="component" value="Unassembled WGS sequence"/>
</dbReference>
<dbReference type="PROSITE" id="PS50250">
    <property type="entry name" value="PCI"/>
    <property type="match status" value="1"/>
</dbReference>
<sequence length="445" mass="51425">MSDDDFMLEDDDGFDYDYDDNDYGNGADEDDDPLVVLENKYYRAKALKEEDPVSAIPSFEDILDTETDSTEWGFKALKQLIKLHCQAGAYDQAVQCYERLFGYTASVVTRNHSEKSINNILDRIGSLDNIPLLERFYTITLKALEETKNERFWIKTNLKLAKLYLQKQEFTKLRKIIQKLHTICQIASAGDDQLKGTHLLETYALEIQLYTATKNNKKLKEVYHQCVKVRSAIPHPRIMGVIYECGGKMYMDEQNWPQAQSDFFESFKNYDEAGSPQRIQVLKYLVLASMLSESSIDPFESPETKPYKNDPEIMTMTNLIMAYQKQEIAEFERIFQEHEKTIMSDPFVFKYMEGVMRTIRSQVLINTIRPYTQVDLQHLAKELNITVDKTEELLIILILDGKVTGSIDQVNRQYIAIRKPTTAALDDAMAHWVDTLALSLKQIRG</sequence>
<dbReference type="InterPro" id="IPR000717">
    <property type="entry name" value="PCI_dom"/>
</dbReference>